<feature type="compositionally biased region" description="Basic and acidic residues" evidence="1">
    <location>
        <begin position="455"/>
        <end position="467"/>
    </location>
</feature>
<dbReference type="AlphaFoldDB" id="A0A8H6R9X9"/>
<accession>A0A8H6R9X9</accession>
<feature type="compositionally biased region" description="Basic and acidic residues" evidence="1">
    <location>
        <begin position="253"/>
        <end position="279"/>
    </location>
</feature>
<comment type="caution">
    <text evidence="2">The sequence shown here is derived from an EMBL/GenBank/DDBJ whole genome shotgun (WGS) entry which is preliminary data.</text>
</comment>
<evidence type="ECO:0000256" key="1">
    <source>
        <dbReference type="SAM" id="MobiDB-lite"/>
    </source>
</evidence>
<feature type="compositionally biased region" description="Polar residues" evidence="1">
    <location>
        <begin position="40"/>
        <end position="50"/>
    </location>
</feature>
<gene>
    <name evidence="2" type="ORF">HII31_09953</name>
</gene>
<feature type="region of interest" description="Disordered" evidence="1">
    <location>
        <begin position="143"/>
        <end position="234"/>
    </location>
</feature>
<proteinExistence type="predicted"/>
<dbReference type="Proteomes" id="UP000660729">
    <property type="component" value="Unassembled WGS sequence"/>
</dbReference>
<feature type="region of interest" description="Disordered" evidence="1">
    <location>
        <begin position="427"/>
        <end position="506"/>
    </location>
</feature>
<organism evidence="2 3">
    <name type="scientific">Pseudocercospora fuligena</name>
    <dbReference type="NCBI Taxonomy" id="685502"/>
    <lineage>
        <taxon>Eukaryota</taxon>
        <taxon>Fungi</taxon>
        <taxon>Dikarya</taxon>
        <taxon>Ascomycota</taxon>
        <taxon>Pezizomycotina</taxon>
        <taxon>Dothideomycetes</taxon>
        <taxon>Dothideomycetidae</taxon>
        <taxon>Mycosphaerellales</taxon>
        <taxon>Mycosphaerellaceae</taxon>
        <taxon>Pseudocercospora</taxon>
    </lineage>
</organism>
<evidence type="ECO:0000313" key="3">
    <source>
        <dbReference type="Proteomes" id="UP000660729"/>
    </source>
</evidence>
<feature type="compositionally biased region" description="Polar residues" evidence="1">
    <location>
        <begin position="479"/>
        <end position="491"/>
    </location>
</feature>
<sequence>MEPIRRTNMPRPRSGLSEISEFDFDNASILRGGPRRRADTNSSGSASQHNAPKRSNPFSLFTSGPTKALSNIFSNKRRKKHHTSAGPEYGVIPDNQARPFRAVITSRDAEELRLHNAQESVKEPAPSEQYPIFTFGQQQPGISTQTQFTFGPPLAPVPPQPQTQARPGKMKQAQRGLAKTARQMFRSTHSKKDSKDLMPVFDPRLNGDVENTTSVYGSLQHDGSNNHTHGHPSDAQTKFLDQVRQAGSMLAGKRKDQHERSESRSRKRARDQSDWHDLEISEESPPGPVPPGFIERTTSISVDTHIGLDTEEYNVPPPHVYQMHQQQPPAPVPIMPAMPDYQPYMTGQYFQTAYQNFYDPHAITHAFGEQAGYLAQHQSHQLPPIAEDELAEREEEELECLRYINDKRPSVPYSIQQRDHATPAQTLHDEGVGHSEQASHQDQMNGDEQSSPSQDRYRSPDIDDSSMHELSSMDEDYNGTRSPVSSLSDTEMMQAGDEELSRKDRLSVAANRRAIAELDDERESLRQQFEKFSWCHGQEKEFGAYTSAADRGATFRN</sequence>
<feature type="compositionally biased region" description="Polar residues" evidence="1">
    <location>
        <begin position="56"/>
        <end position="74"/>
    </location>
</feature>
<feature type="region of interest" description="Disordered" evidence="1">
    <location>
        <begin position="249"/>
        <end position="295"/>
    </location>
</feature>
<feature type="compositionally biased region" description="Polar residues" evidence="1">
    <location>
        <begin position="440"/>
        <end position="454"/>
    </location>
</feature>
<keyword evidence="3" id="KW-1185">Reference proteome</keyword>
<feature type="region of interest" description="Disordered" evidence="1">
    <location>
        <begin position="1"/>
        <end position="93"/>
    </location>
</feature>
<feature type="compositionally biased region" description="Polar residues" evidence="1">
    <location>
        <begin position="209"/>
        <end position="227"/>
    </location>
</feature>
<protein>
    <submittedName>
        <fullName evidence="2">Uncharacterized protein</fullName>
    </submittedName>
</protein>
<reference evidence="2" key="1">
    <citation type="submission" date="2020-04" db="EMBL/GenBank/DDBJ databases">
        <title>Draft genome resource of the tomato pathogen Pseudocercospora fuligena.</title>
        <authorList>
            <person name="Zaccaron A."/>
        </authorList>
    </citation>
    <scope>NUCLEOTIDE SEQUENCE</scope>
    <source>
        <strain evidence="2">PF001</strain>
    </source>
</reference>
<dbReference type="EMBL" id="JABCIY010000205">
    <property type="protein sequence ID" value="KAF7188701.1"/>
    <property type="molecule type" value="Genomic_DNA"/>
</dbReference>
<evidence type="ECO:0000313" key="2">
    <source>
        <dbReference type="EMBL" id="KAF7188701.1"/>
    </source>
</evidence>
<dbReference type="OrthoDB" id="10417001at2759"/>
<feature type="compositionally biased region" description="Basic and acidic residues" evidence="1">
    <location>
        <begin position="427"/>
        <end position="439"/>
    </location>
</feature>
<name>A0A8H6R9X9_9PEZI</name>